<reference evidence="1" key="2">
    <citation type="submission" date="2020-09" db="EMBL/GenBank/DDBJ databases">
        <authorList>
            <person name="Sun Q."/>
            <person name="Ohkuma M."/>
        </authorList>
    </citation>
    <scope>NUCLEOTIDE SEQUENCE</scope>
    <source>
        <strain evidence="1">JCM 4122</strain>
    </source>
</reference>
<evidence type="ECO:0000313" key="2">
    <source>
        <dbReference type="Proteomes" id="UP000632849"/>
    </source>
</evidence>
<proteinExistence type="predicted"/>
<protein>
    <recommendedName>
        <fullName evidence="3">FAD-dependent oxidoreductase</fullName>
    </recommendedName>
</protein>
<keyword evidence="2" id="KW-1185">Reference proteome</keyword>
<dbReference type="Proteomes" id="UP000632849">
    <property type="component" value="Unassembled WGS sequence"/>
</dbReference>
<comment type="caution">
    <text evidence="1">The sequence shown here is derived from an EMBL/GenBank/DDBJ whole genome shotgun (WGS) entry which is preliminary data.</text>
</comment>
<evidence type="ECO:0008006" key="3">
    <source>
        <dbReference type="Google" id="ProtNLM"/>
    </source>
</evidence>
<dbReference type="AlphaFoldDB" id="A0A919ETK0"/>
<dbReference type="EMBL" id="BNBE01000004">
    <property type="protein sequence ID" value="GHG28304.1"/>
    <property type="molecule type" value="Genomic_DNA"/>
</dbReference>
<sequence>MSAVSTSPAPATAADLPVVVVGAGPIGLAAAAHLRDAAIAGDRDAAGRVELVLPETGVCAGSGLFDTP</sequence>
<evidence type="ECO:0000313" key="1">
    <source>
        <dbReference type="EMBL" id="GHG28304.1"/>
    </source>
</evidence>
<dbReference type="GeneID" id="95662756"/>
<dbReference type="SUPFAM" id="SSF51971">
    <property type="entry name" value="Nucleotide-binding domain"/>
    <property type="match status" value="1"/>
</dbReference>
<organism evidence="1 2">
    <name type="scientific">Streptomyces filamentosus</name>
    <name type="common">Streptomyces roseosporus</name>
    <dbReference type="NCBI Taxonomy" id="67294"/>
    <lineage>
        <taxon>Bacteria</taxon>
        <taxon>Bacillati</taxon>
        <taxon>Actinomycetota</taxon>
        <taxon>Actinomycetes</taxon>
        <taxon>Kitasatosporales</taxon>
        <taxon>Streptomycetaceae</taxon>
        <taxon>Streptomyces</taxon>
    </lineage>
</organism>
<dbReference type="RefSeq" id="WP_150234464.1">
    <property type="nucleotide sequence ID" value="NZ_BNBE01000004.1"/>
</dbReference>
<name>A0A919ETK0_STRFL</name>
<accession>A0A919ETK0</accession>
<gene>
    <name evidence="1" type="ORF">GCM10017667_76780</name>
</gene>
<reference evidence="1" key="1">
    <citation type="journal article" date="2014" name="Int. J. Syst. Evol. Microbiol.">
        <title>Complete genome sequence of Corynebacterium casei LMG S-19264T (=DSM 44701T), isolated from a smear-ripened cheese.</title>
        <authorList>
            <consortium name="US DOE Joint Genome Institute (JGI-PGF)"/>
            <person name="Walter F."/>
            <person name="Albersmeier A."/>
            <person name="Kalinowski J."/>
            <person name="Ruckert C."/>
        </authorList>
    </citation>
    <scope>NUCLEOTIDE SEQUENCE</scope>
    <source>
        <strain evidence="1">JCM 4122</strain>
    </source>
</reference>